<keyword evidence="3" id="KW-0010">Activator</keyword>
<dbReference type="GO" id="GO:0003677">
    <property type="term" value="F:DNA binding"/>
    <property type="evidence" value="ECO:0007669"/>
    <property type="project" value="InterPro"/>
</dbReference>
<gene>
    <name evidence="7" type="ORF">FD24_GL002456</name>
</gene>
<sequence>MIDMKVFISDDQEQQRLWLNDIITKQLDALHFNYELVSAWQPADVLAAVKNGGGPNLYFLDIVLQREINGIQLASKIRDYDPDGFVVYVTIRDDMMPETLSAMTTPTGFISKANMFDETKFVPQVQQVLEVVKKRLVTLERSAEPTLTLRSGALLLTLKLKDIVYCEKVHGLRTTRIVTTSQSYVVHKNLNTIKQQLTAMRFFNEFQSYALNLEHVITVDFNKGVISMDNRDHLTFSRGTIKKLKAYYQTQE</sequence>
<dbReference type="Pfam" id="PF04397">
    <property type="entry name" value="LytTR"/>
    <property type="match status" value="1"/>
</dbReference>
<keyword evidence="1" id="KW-0963">Cytoplasm</keyword>
<evidence type="ECO:0000259" key="6">
    <source>
        <dbReference type="PROSITE" id="PS50110"/>
    </source>
</evidence>
<feature type="modified residue" description="4-aspartylphosphate" evidence="5">
    <location>
        <position position="61"/>
    </location>
</feature>
<evidence type="ECO:0000256" key="4">
    <source>
        <dbReference type="ARBA" id="ARBA00037164"/>
    </source>
</evidence>
<dbReference type="SUPFAM" id="SSF52172">
    <property type="entry name" value="CheY-like"/>
    <property type="match status" value="1"/>
</dbReference>
<dbReference type="Gene3D" id="3.40.50.2300">
    <property type="match status" value="1"/>
</dbReference>
<reference evidence="7 8" key="1">
    <citation type="journal article" date="2015" name="Genome Announc.">
        <title>Expanding the biotechnology potential of lactobacilli through comparative genomics of 213 strains and associated genera.</title>
        <authorList>
            <person name="Sun Z."/>
            <person name="Harris H.M."/>
            <person name="McCann A."/>
            <person name="Guo C."/>
            <person name="Argimon S."/>
            <person name="Zhang W."/>
            <person name="Yang X."/>
            <person name="Jeffery I.B."/>
            <person name="Cooney J.C."/>
            <person name="Kagawa T.F."/>
            <person name="Liu W."/>
            <person name="Song Y."/>
            <person name="Salvetti E."/>
            <person name="Wrobel A."/>
            <person name="Rasinkangas P."/>
            <person name="Parkhill J."/>
            <person name="Rea M.C."/>
            <person name="O'Sullivan O."/>
            <person name="Ritari J."/>
            <person name="Douillard F.P."/>
            <person name="Paul Ross R."/>
            <person name="Yang R."/>
            <person name="Briner A.E."/>
            <person name="Felis G.E."/>
            <person name="de Vos W.M."/>
            <person name="Barrangou R."/>
            <person name="Klaenhammer T.R."/>
            <person name="Caufield P.W."/>
            <person name="Cui Y."/>
            <person name="Zhang H."/>
            <person name="O'Toole P.W."/>
        </authorList>
    </citation>
    <scope>NUCLEOTIDE SEQUENCE [LARGE SCALE GENOMIC DNA]</scope>
    <source>
        <strain evidence="7 8">DSM 20314</strain>
    </source>
</reference>
<evidence type="ECO:0000256" key="2">
    <source>
        <dbReference type="ARBA" id="ARBA00023012"/>
    </source>
</evidence>
<evidence type="ECO:0000256" key="3">
    <source>
        <dbReference type="ARBA" id="ARBA00023159"/>
    </source>
</evidence>
<proteinExistence type="predicted"/>
<keyword evidence="2" id="KW-0902">Two-component regulatory system</keyword>
<protein>
    <submittedName>
        <fullName evidence="7">Response regulator</fullName>
    </submittedName>
</protein>
<dbReference type="Gene3D" id="2.40.50.1020">
    <property type="entry name" value="LytTr DNA-binding domain"/>
    <property type="match status" value="1"/>
</dbReference>
<evidence type="ECO:0000256" key="1">
    <source>
        <dbReference type="ARBA" id="ARBA00022490"/>
    </source>
</evidence>
<evidence type="ECO:0000256" key="5">
    <source>
        <dbReference type="PROSITE-ProRule" id="PRU00169"/>
    </source>
</evidence>
<evidence type="ECO:0000313" key="7">
    <source>
        <dbReference type="EMBL" id="KRK26118.1"/>
    </source>
</evidence>
<dbReference type="SMART" id="SM00448">
    <property type="entry name" value="REC"/>
    <property type="match status" value="1"/>
</dbReference>
<name>A0A837RCA7_LACPE</name>
<dbReference type="InterPro" id="IPR011006">
    <property type="entry name" value="CheY-like_superfamily"/>
</dbReference>
<evidence type="ECO:0000313" key="8">
    <source>
        <dbReference type="Proteomes" id="UP000051020"/>
    </source>
</evidence>
<comment type="function">
    <text evidence="4">Required for high-level post-exponential phase expression of a series of secreted proteins.</text>
</comment>
<dbReference type="PROSITE" id="PS50110">
    <property type="entry name" value="RESPONSE_REGULATORY"/>
    <property type="match status" value="1"/>
</dbReference>
<dbReference type="InterPro" id="IPR001789">
    <property type="entry name" value="Sig_transdc_resp-reg_receiver"/>
</dbReference>
<dbReference type="InterPro" id="IPR007492">
    <property type="entry name" value="LytTR_DNA-bd_dom"/>
</dbReference>
<organism evidence="7 8">
    <name type="scientific">Lactiplantibacillus pentosus DSM 20314</name>
    <dbReference type="NCBI Taxonomy" id="1423791"/>
    <lineage>
        <taxon>Bacteria</taxon>
        <taxon>Bacillati</taxon>
        <taxon>Bacillota</taxon>
        <taxon>Bacilli</taxon>
        <taxon>Lactobacillales</taxon>
        <taxon>Lactobacillaceae</taxon>
        <taxon>Lactiplantibacillus</taxon>
    </lineage>
</organism>
<dbReference type="InterPro" id="IPR046947">
    <property type="entry name" value="LytR-like"/>
</dbReference>
<dbReference type="GO" id="GO:0000156">
    <property type="term" value="F:phosphorelay response regulator activity"/>
    <property type="evidence" value="ECO:0007669"/>
    <property type="project" value="InterPro"/>
</dbReference>
<dbReference type="SMART" id="SM00850">
    <property type="entry name" value="LytTR"/>
    <property type="match status" value="1"/>
</dbReference>
<feature type="domain" description="Response regulatory" evidence="6">
    <location>
        <begin position="5"/>
        <end position="127"/>
    </location>
</feature>
<dbReference type="EMBL" id="AZCU01000004">
    <property type="protein sequence ID" value="KRK26118.1"/>
    <property type="molecule type" value="Genomic_DNA"/>
</dbReference>
<accession>A0A837RCA7</accession>
<comment type="caution">
    <text evidence="7">The sequence shown here is derived from an EMBL/GenBank/DDBJ whole genome shotgun (WGS) entry which is preliminary data.</text>
</comment>
<dbReference type="PANTHER" id="PTHR37299:SF3">
    <property type="entry name" value="STAGE 0 SPORULATION PROTEIN A HOMOLOG"/>
    <property type="match status" value="1"/>
</dbReference>
<keyword evidence="5" id="KW-0597">Phosphoprotein</keyword>
<dbReference type="AlphaFoldDB" id="A0A837RCA7"/>
<dbReference type="Proteomes" id="UP000051020">
    <property type="component" value="Unassembled WGS sequence"/>
</dbReference>
<dbReference type="PANTHER" id="PTHR37299">
    <property type="entry name" value="TRANSCRIPTIONAL REGULATOR-RELATED"/>
    <property type="match status" value="1"/>
</dbReference>